<comment type="similarity">
    <text evidence="1">Belongs to the peptidase C14B family.</text>
</comment>
<gene>
    <name evidence="3" type="ORF">NLJ89_g5896</name>
</gene>
<dbReference type="InterPro" id="IPR050452">
    <property type="entry name" value="Metacaspase"/>
</dbReference>
<evidence type="ECO:0000313" key="4">
    <source>
        <dbReference type="Proteomes" id="UP001148786"/>
    </source>
</evidence>
<keyword evidence="4" id="KW-1185">Reference proteome</keyword>
<dbReference type="GO" id="GO:0005737">
    <property type="term" value="C:cytoplasm"/>
    <property type="evidence" value="ECO:0007669"/>
    <property type="project" value="TreeGrafter"/>
</dbReference>
<dbReference type="Proteomes" id="UP001148786">
    <property type="component" value="Unassembled WGS sequence"/>
</dbReference>
<dbReference type="PANTHER" id="PTHR48104">
    <property type="entry name" value="METACASPASE-4"/>
    <property type="match status" value="1"/>
</dbReference>
<dbReference type="InterPro" id="IPR011600">
    <property type="entry name" value="Pept_C14_caspase"/>
</dbReference>
<accession>A0A9W8K7I3</accession>
<dbReference type="PANTHER" id="PTHR48104:SF30">
    <property type="entry name" value="METACASPASE-1"/>
    <property type="match status" value="1"/>
</dbReference>
<dbReference type="Pfam" id="PF00656">
    <property type="entry name" value="Peptidase_C14"/>
    <property type="match status" value="1"/>
</dbReference>
<dbReference type="GO" id="GO:0006508">
    <property type="term" value="P:proteolysis"/>
    <property type="evidence" value="ECO:0007669"/>
    <property type="project" value="InterPro"/>
</dbReference>
<feature type="domain" description="Peptidase C14 caspase" evidence="2">
    <location>
        <begin position="38"/>
        <end position="316"/>
    </location>
</feature>
<comment type="caution">
    <text evidence="3">The sequence shown here is derived from an EMBL/GenBank/DDBJ whole genome shotgun (WGS) entry which is preliminary data.</text>
</comment>
<dbReference type="OrthoDB" id="3223806at2759"/>
<organism evidence="3 4">
    <name type="scientific">Agrocybe chaxingu</name>
    <dbReference type="NCBI Taxonomy" id="84603"/>
    <lineage>
        <taxon>Eukaryota</taxon>
        <taxon>Fungi</taxon>
        <taxon>Dikarya</taxon>
        <taxon>Basidiomycota</taxon>
        <taxon>Agaricomycotina</taxon>
        <taxon>Agaricomycetes</taxon>
        <taxon>Agaricomycetidae</taxon>
        <taxon>Agaricales</taxon>
        <taxon>Agaricineae</taxon>
        <taxon>Strophariaceae</taxon>
        <taxon>Agrocybe</taxon>
    </lineage>
</organism>
<name>A0A9W8K7I3_9AGAR</name>
<dbReference type="EMBL" id="JANKHO010000586">
    <property type="protein sequence ID" value="KAJ3508176.1"/>
    <property type="molecule type" value="Genomic_DNA"/>
</dbReference>
<proteinExistence type="inferred from homology"/>
<protein>
    <recommendedName>
        <fullName evidence="2">Peptidase C14 caspase domain-containing protein</fullName>
    </recommendedName>
</protein>
<sequence length="392" mass="44818">MSPTVPSPPPSRILELGVRTSSSLLRAITAPYSRSPRRKYALIMGVCYTGKEWWELTGPKHDAEEVKRLLLNDFGFREEDIVLLSECDALPALSRPTQENIEREVELFIKDSEDVDYFLMYAGHSAQRDELERPGIEEDGKEEYIIPCDAVIGGSNLPIQEKIVSDKFLNRMLVTKLKKGCQLFSIFDCCHSGTMLNLPHQRCNRVGDLQSKIRHAARQFVIEPMLDFFYPRSSTRPYPTRKKSCKGFCPHIPLMIGDPLVICISACKDHQETIEMKGRGVMTQAIVQLLKEHPDQLPTLETLMITVKAAVKTARRDMRSEVKEKIRERYPTILDRLRLPQNYKDEHEVRPQNLRPLSTSPEHVAAIPPINRYPSNYLKIFLLVVISSLSAF</sequence>
<evidence type="ECO:0000256" key="1">
    <source>
        <dbReference type="ARBA" id="ARBA00009005"/>
    </source>
</evidence>
<dbReference type="Gene3D" id="3.40.50.1460">
    <property type="match status" value="1"/>
</dbReference>
<evidence type="ECO:0000313" key="3">
    <source>
        <dbReference type="EMBL" id="KAJ3508176.1"/>
    </source>
</evidence>
<reference evidence="3" key="1">
    <citation type="submission" date="2022-07" db="EMBL/GenBank/DDBJ databases">
        <title>Genome Sequence of Agrocybe chaxingu.</title>
        <authorList>
            <person name="Buettner E."/>
        </authorList>
    </citation>
    <scope>NUCLEOTIDE SEQUENCE</scope>
    <source>
        <strain evidence="3">MP-N11</strain>
    </source>
</reference>
<evidence type="ECO:0000259" key="2">
    <source>
        <dbReference type="Pfam" id="PF00656"/>
    </source>
</evidence>
<dbReference type="GO" id="GO:0004197">
    <property type="term" value="F:cysteine-type endopeptidase activity"/>
    <property type="evidence" value="ECO:0007669"/>
    <property type="project" value="InterPro"/>
</dbReference>
<dbReference type="AlphaFoldDB" id="A0A9W8K7I3"/>